<gene>
    <name evidence="4" type="primary">Contig7144.g7646</name>
    <name evidence="4" type="ORF">STYLEM_5620</name>
</gene>
<keyword evidence="1" id="KW-0175">Coiled coil</keyword>
<dbReference type="InParanoid" id="A0A078A450"/>
<evidence type="ECO:0000259" key="3">
    <source>
        <dbReference type="PROSITE" id="PS50234"/>
    </source>
</evidence>
<evidence type="ECO:0000313" key="4">
    <source>
        <dbReference type="EMBL" id="CDW76659.1"/>
    </source>
</evidence>
<keyword evidence="5" id="KW-1185">Reference proteome</keyword>
<dbReference type="InterPro" id="IPR036465">
    <property type="entry name" value="vWFA_dom_sf"/>
</dbReference>
<evidence type="ECO:0000256" key="2">
    <source>
        <dbReference type="SAM" id="MobiDB-lite"/>
    </source>
</evidence>
<feature type="coiled-coil region" evidence="1">
    <location>
        <begin position="647"/>
        <end position="757"/>
    </location>
</feature>
<evidence type="ECO:0000256" key="1">
    <source>
        <dbReference type="SAM" id="Coils"/>
    </source>
</evidence>
<dbReference type="EMBL" id="CCKQ01005428">
    <property type="protein sequence ID" value="CDW76659.1"/>
    <property type="molecule type" value="Genomic_DNA"/>
</dbReference>
<dbReference type="Proteomes" id="UP000039865">
    <property type="component" value="Unassembled WGS sequence"/>
</dbReference>
<organism evidence="4 5">
    <name type="scientific">Stylonychia lemnae</name>
    <name type="common">Ciliate</name>
    <dbReference type="NCBI Taxonomy" id="5949"/>
    <lineage>
        <taxon>Eukaryota</taxon>
        <taxon>Sar</taxon>
        <taxon>Alveolata</taxon>
        <taxon>Ciliophora</taxon>
        <taxon>Intramacronucleata</taxon>
        <taxon>Spirotrichea</taxon>
        <taxon>Stichotrichia</taxon>
        <taxon>Sporadotrichida</taxon>
        <taxon>Oxytrichidae</taxon>
        <taxon>Stylonychinae</taxon>
        <taxon>Stylonychia</taxon>
    </lineage>
</organism>
<dbReference type="Gene3D" id="3.40.50.410">
    <property type="entry name" value="von Willebrand factor, type A domain"/>
    <property type="match status" value="1"/>
</dbReference>
<feature type="region of interest" description="Disordered" evidence="2">
    <location>
        <begin position="937"/>
        <end position="980"/>
    </location>
</feature>
<reference evidence="4 5" key="1">
    <citation type="submission" date="2014-06" db="EMBL/GenBank/DDBJ databases">
        <authorList>
            <person name="Swart Estienne"/>
        </authorList>
    </citation>
    <scope>NUCLEOTIDE SEQUENCE [LARGE SCALE GENOMIC DNA]</scope>
    <source>
        <strain evidence="4 5">130c</strain>
    </source>
</reference>
<evidence type="ECO:0000313" key="5">
    <source>
        <dbReference type="Proteomes" id="UP000039865"/>
    </source>
</evidence>
<sequence>MERQAQEFDSLPYTKEHQVRPSFIKIMRTDTHFTDVHLIYDNSEVFKLNTKNYSDEEQKNIIEVKILPSQFISKVKVIKNKAKAIIQIEFVISNARNNLEPKIIEPLKKSEEPEENLVKTEYIAGKQEQLVALHCKFENSLTEFYPYFGQKSNIINEDNQIAKTINTNKQFEQKLQEHKILIFNSLYDYKSLLGLIKQIPPLMMIKKEEYKDVFKELNLFIKSIFGLKRGVTDTFNKINSIFESIISKFKQLSKILEDDLENSTNFKASMYSDDVNRLKKFSKELEDYYDELQKNLKMTKGLRDNDTIQKLKSDLMSSDNVENFEKLLRGDKSVLQKEKLSRDEKRVQFNKVNKLYKELKTRVKDYEIQIKQLEEIISKENQDETNLRQSQSDIKNYTQKFLSQQFQNNDISDLDKLKEEKISILDSLQKQFLEMDSQIKDQIKQETIKIQTYGDPQSKKIHMTIIVDDSTSMNDSWAEVQRILNNFLNSLKQYDLACEISIIFFNSTARIHCRAVNLQNIPPMPSLKGGSTIYESAFKLCEQIISISSSDAQQYIIFCTDGEQSDDIKKSIKILSEAKIKYKTLKFFAVGFGKYYNKKSLDDLSDAANNKEKFLQIGKSQFDFVHEAENEQLLEYVFKQFSNTFDCLAQEKAIEILEKQLQNNQNDYQNQFNFFNNLYEEKIHNHMQDIEKINEVKQKNADEKEKYFGLQIQSKLDQTVEQLNTLNKKKQELVTKRNNTQNEYKAQKAMKDGLKLELETKDSQVKTMFNKQSDLEKERSEKLQQFIEDSGFQSIGAIETFYNSLQSTESVVENLIRAIDFTMLIIDFIKEKIEDFALFFSDRKEKDEKSRVDDGVILKYLKQRFQAHLDSDTYKNGTTKDIILKIIQQTDKRDYQNYQPFIEAILLTIDLKSINDLTEQQTEDLIKKIIYKIMPEDDRDDANGSSGKKKRKDSYESDDDDRYTQASKDEEDHNDKKTSSIDDEELENFVAIFDFGDYRLPNTMKELNRDLKGLKTEMKETQKSESDKIRALRTRLTILEALQNKKTLQKCLYQSFRIINEKVKIGFNKQFKNRIKDKLKVIFHSLKYDVILKLYMFDETVQIYKIEKEAEIDKKLTQNYKDQLELISSNMQKEKVQPNEVKSQDQQQ</sequence>
<dbReference type="OrthoDB" id="310103at2759"/>
<dbReference type="PROSITE" id="PS50234">
    <property type="entry name" value="VWFA"/>
    <property type="match status" value="1"/>
</dbReference>
<proteinExistence type="predicted"/>
<feature type="compositionally biased region" description="Basic and acidic residues" evidence="2">
    <location>
        <begin position="967"/>
        <end position="980"/>
    </location>
</feature>
<name>A0A078A450_STYLE</name>
<dbReference type="CDD" id="cd00198">
    <property type="entry name" value="vWFA"/>
    <property type="match status" value="1"/>
</dbReference>
<feature type="coiled-coil region" evidence="1">
    <location>
        <begin position="349"/>
        <end position="390"/>
    </location>
</feature>
<feature type="domain" description="VWFA" evidence="3">
    <location>
        <begin position="462"/>
        <end position="641"/>
    </location>
</feature>
<dbReference type="SUPFAM" id="SSF53300">
    <property type="entry name" value="vWA-like"/>
    <property type="match status" value="1"/>
</dbReference>
<dbReference type="InterPro" id="IPR002035">
    <property type="entry name" value="VWF_A"/>
</dbReference>
<accession>A0A078A450</accession>
<protein>
    <recommendedName>
        <fullName evidence="3">VWFA domain-containing protein</fullName>
    </recommendedName>
</protein>
<dbReference type="AlphaFoldDB" id="A0A078A450"/>